<dbReference type="InterPro" id="IPR005538">
    <property type="entry name" value="LrgA/CidA"/>
</dbReference>
<evidence type="ECO:0000256" key="5">
    <source>
        <dbReference type="ARBA" id="ARBA00023136"/>
    </source>
</evidence>
<evidence type="ECO:0000256" key="2">
    <source>
        <dbReference type="ARBA" id="ARBA00022475"/>
    </source>
</evidence>
<evidence type="ECO:0000256" key="6">
    <source>
        <dbReference type="SAM" id="Phobius"/>
    </source>
</evidence>
<dbReference type="PANTHER" id="PTHR33931">
    <property type="entry name" value="HOLIN-LIKE PROTEIN CIDA-RELATED"/>
    <property type="match status" value="1"/>
</dbReference>
<organism evidence="7 8">
    <name type="scientific">Chromohalobacter japonicus</name>
    <dbReference type="NCBI Taxonomy" id="223900"/>
    <lineage>
        <taxon>Bacteria</taxon>
        <taxon>Pseudomonadati</taxon>
        <taxon>Pseudomonadota</taxon>
        <taxon>Gammaproteobacteria</taxon>
        <taxon>Oceanospirillales</taxon>
        <taxon>Halomonadaceae</taxon>
        <taxon>Chromohalobacter</taxon>
    </lineage>
</organism>
<dbReference type="Proteomes" id="UP000186806">
    <property type="component" value="Unassembled WGS sequence"/>
</dbReference>
<evidence type="ECO:0000313" key="8">
    <source>
        <dbReference type="Proteomes" id="UP000186806"/>
    </source>
</evidence>
<evidence type="ECO:0000256" key="3">
    <source>
        <dbReference type="ARBA" id="ARBA00022692"/>
    </source>
</evidence>
<name>A0A1Q8TDT1_9GAMM</name>
<keyword evidence="3 6" id="KW-0812">Transmembrane</keyword>
<gene>
    <name evidence="7" type="ORF">BTW10_07445</name>
</gene>
<evidence type="ECO:0000313" key="7">
    <source>
        <dbReference type="EMBL" id="OLO11822.1"/>
    </source>
</evidence>
<comment type="caution">
    <text evidence="7">The sequence shown here is derived from an EMBL/GenBank/DDBJ whole genome shotgun (WGS) entry which is preliminary data.</text>
</comment>
<evidence type="ECO:0000256" key="1">
    <source>
        <dbReference type="ARBA" id="ARBA00004651"/>
    </source>
</evidence>
<reference evidence="7 8" key="1">
    <citation type="submission" date="2016-12" db="EMBL/GenBank/DDBJ databases">
        <title>Draft genome sequences of strains Salinicola socius SMB35, Salinicola sp. MH3R3-1 and Chromohalobacter sp. SMB17 from the Verkhnekamsk potash mining region of Russia.</title>
        <authorList>
            <person name="Mavrodi D.V."/>
            <person name="Olsson B.E."/>
            <person name="Korsakova E.S."/>
            <person name="Pyankova A."/>
            <person name="Mavrodi O.V."/>
            <person name="Plotnikova E.G."/>
        </authorList>
    </citation>
    <scope>NUCLEOTIDE SEQUENCE [LARGE SCALE GENOMIC DNA]</scope>
    <source>
        <strain evidence="7 8">SMB17</strain>
    </source>
</reference>
<feature type="transmembrane region" description="Helical" evidence="6">
    <location>
        <begin position="24"/>
        <end position="45"/>
    </location>
</feature>
<sequence>MLSILRGFLILTAFLMLGDITVELFALPISSGVAGMLLLTFWLLLRRRLSHDLGAASQPLIGMLALLIMPGVVGIFFQADEFSGQWLTIFIALILGTLLSSLTTLWLMQRLVATPRERPHE</sequence>
<dbReference type="GO" id="GO:0005886">
    <property type="term" value="C:plasma membrane"/>
    <property type="evidence" value="ECO:0007669"/>
    <property type="project" value="UniProtKB-SubCell"/>
</dbReference>
<dbReference type="STRING" id="223900.GCA_000821045_00932"/>
<keyword evidence="5 6" id="KW-0472">Membrane</keyword>
<dbReference type="Pfam" id="PF03788">
    <property type="entry name" value="LrgA"/>
    <property type="match status" value="1"/>
</dbReference>
<keyword evidence="2" id="KW-1003">Cell membrane</keyword>
<comment type="subcellular location">
    <subcellularLocation>
        <location evidence="1">Cell membrane</location>
        <topology evidence="1">Multi-pass membrane protein</topology>
    </subcellularLocation>
</comment>
<dbReference type="EMBL" id="MSDQ01000018">
    <property type="protein sequence ID" value="OLO11822.1"/>
    <property type="molecule type" value="Genomic_DNA"/>
</dbReference>
<accession>A0A1Q8TDT1</accession>
<dbReference type="AlphaFoldDB" id="A0A1Q8TDT1"/>
<dbReference type="RefSeq" id="WP_075368854.1">
    <property type="nucleotide sequence ID" value="NZ_JBQCXM010000131.1"/>
</dbReference>
<evidence type="ECO:0000256" key="4">
    <source>
        <dbReference type="ARBA" id="ARBA00022989"/>
    </source>
</evidence>
<feature type="transmembrane region" description="Helical" evidence="6">
    <location>
        <begin position="57"/>
        <end position="79"/>
    </location>
</feature>
<dbReference type="PANTHER" id="PTHR33931:SF2">
    <property type="entry name" value="HOLIN-LIKE PROTEIN CIDA"/>
    <property type="match status" value="1"/>
</dbReference>
<keyword evidence="4 6" id="KW-1133">Transmembrane helix</keyword>
<protein>
    <submittedName>
        <fullName evidence="7">CidA/LrgA family protein</fullName>
    </submittedName>
</protein>
<feature type="transmembrane region" description="Helical" evidence="6">
    <location>
        <begin position="85"/>
        <end position="108"/>
    </location>
</feature>
<keyword evidence="8" id="KW-1185">Reference proteome</keyword>
<proteinExistence type="predicted"/>